<dbReference type="InterPro" id="IPR029063">
    <property type="entry name" value="SAM-dependent_MTases_sf"/>
</dbReference>
<gene>
    <name evidence="1" type="ORF">HLB23_38340</name>
</gene>
<dbReference type="RefSeq" id="WP_170264376.1">
    <property type="nucleotide sequence ID" value="NZ_JABELX010000025.1"/>
</dbReference>
<accession>A0A849CCY6</accession>
<keyword evidence="2" id="KW-1185">Reference proteome</keyword>
<dbReference type="GO" id="GO:0032259">
    <property type="term" value="P:methylation"/>
    <property type="evidence" value="ECO:0007669"/>
    <property type="project" value="UniProtKB-KW"/>
</dbReference>
<evidence type="ECO:0000313" key="1">
    <source>
        <dbReference type="EMBL" id="NNH75648.1"/>
    </source>
</evidence>
<dbReference type="PANTHER" id="PTHR43861">
    <property type="entry name" value="TRANS-ACONITATE 2-METHYLTRANSFERASE-RELATED"/>
    <property type="match status" value="1"/>
</dbReference>
<dbReference type="Proteomes" id="UP000586827">
    <property type="component" value="Unassembled WGS sequence"/>
</dbReference>
<dbReference type="CDD" id="cd02440">
    <property type="entry name" value="AdoMet_MTases"/>
    <property type="match status" value="1"/>
</dbReference>
<keyword evidence="1" id="KW-0489">Methyltransferase</keyword>
<comment type="caution">
    <text evidence="1">The sequence shown here is derived from an EMBL/GenBank/DDBJ whole genome shotgun (WGS) entry which is preliminary data.</text>
</comment>
<evidence type="ECO:0000313" key="2">
    <source>
        <dbReference type="Proteomes" id="UP000586827"/>
    </source>
</evidence>
<dbReference type="Gene3D" id="3.40.50.150">
    <property type="entry name" value="Vaccinia Virus protein VP39"/>
    <property type="match status" value="1"/>
</dbReference>
<organism evidence="1 2">
    <name type="scientific">Nocardia uniformis</name>
    <dbReference type="NCBI Taxonomy" id="53432"/>
    <lineage>
        <taxon>Bacteria</taxon>
        <taxon>Bacillati</taxon>
        <taxon>Actinomycetota</taxon>
        <taxon>Actinomycetes</taxon>
        <taxon>Mycobacteriales</taxon>
        <taxon>Nocardiaceae</taxon>
        <taxon>Nocardia</taxon>
    </lineage>
</organism>
<name>A0A849CCY6_9NOCA</name>
<sequence>MGHDHDHSHDDVPHYVLELEDSADSREDIPCPVCDSWRWVPLYEGVGLRGNKLKLVACSNCSHFFITPRPTLEVFERFYADDSYFHLCADFSEVSLEDKMAQFEDDAFWKKRFEHGQRLYENHLSDVLGPDDLVFDFGCGDGAWLGGLQQASGCAIDGEEISPIYAEVIRRKFGVDIFVGPAEGLIDDIVEKHRAKAKVVIVSGSLQHMLDPMRCLRAAREMLTQDGRLYICNWSIFDHFMASYGGAARRLVGEIVSWEHLHYFHELAFKYMVERAGFEILSYAPESIVRPMHMEIVAKKTTADAPAPDPEEVAAVIHRVRAFESATIADRLRIR</sequence>
<proteinExistence type="predicted"/>
<dbReference type="Pfam" id="PF13489">
    <property type="entry name" value="Methyltransf_23"/>
    <property type="match status" value="1"/>
</dbReference>
<protein>
    <submittedName>
        <fullName evidence="1">Methyltransferase domain-containing protein</fullName>
    </submittedName>
</protein>
<dbReference type="AlphaFoldDB" id="A0A849CCY6"/>
<dbReference type="GO" id="GO:0008168">
    <property type="term" value="F:methyltransferase activity"/>
    <property type="evidence" value="ECO:0007669"/>
    <property type="project" value="UniProtKB-KW"/>
</dbReference>
<dbReference type="SUPFAM" id="SSF53335">
    <property type="entry name" value="S-adenosyl-L-methionine-dependent methyltransferases"/>
    <property type="match status" value="1"/>
</dbReference>
<keyword evidence="1" id="KW-0808">Transferase</keyword>
<dbReference type="EMBL" id="JABELX010000025">
    <property type="protein sequence ID" value="NNH75648.1"/>
    <property type="molecule type" value="Genomic_DNA"/>
</dbReference>
<reference evidence="1 2" key="1">
    <citation type="submission" date="2020-05" db="EMBL/GenBank/DDBJ databases">
        <title>MicrobeNet Type strains.</title>
        <authorList>
            <person name="Nicholson A.C."/>
        </authorList>
    </citation>
    <scope>NUCLEOTIDE SEQUENCE [LARGE SCALE GENOMIC DNA]</scope>
    <source>
        <strain evidence="1 2">JCM 3224</strain>
    </source>
</reference>